<dbReference type="OrthoDB" id="407442at2759"/>
<feature type="region of interest" description="Disordered" evidence="5">
    <location>
        <begin position="88"/>
        <end position="137"/>
    </location>
</feature>
<dbReference type="PANTHER" id="PTHR13798:SF11">
    <property type="entry name" value="RNA-BINDING PROTEIN 7-RELATED"/>
    <property type="match status" value="1"/>
</dbReference>
<dbReference type="SMART" id="SM00360">
    <property type="entry name" value="RRM"/>
    <property type="match status" value="1"/>
</dbReference>
<comment type="caution">
    <text evidence="7">The sequence shown here is derived from an EMBL/GenBank/DDBJ whole genome shotgun (WGS) entry which is preliminary data.</text>
</comment>
<dbReference type="InterPro" id="IPR012677">
    <property type="entry name" value="Nucleotide-bd_a/b_plait_sf"/>
</dbReference>
<comment type="subcellular location">
    <subcellularLocation>
        <location evidence="1">Nucleus</location>
        <location evidence="1">Nucleoplasm</location>
    </subcellularLocation>
</comment>
<evidence type="ECO:0000256" key="4">
    <source>
        <dbReference type="PROSITE-ProRule" id="PRU00176"/>
    </source>
</evidence>
<dbReference type="PANTHER" id="PTHR13798">
    <property type="entry name" value="RNA BINDING MOTIF RBM PROTEIN -RELATED"/>
    <property type="match status" value="1"/>
</dbReference>
<reference evidence="7" key="1">
    <citation type="submission" date="2021-01" db="EMBL/GenBank/DDBJ databases">
        <authorList>
            <person name="Zahm M."/>
            <person name="Roques C."/>
            <person name="Cabau C."/>
            <person name="Klopp C."/>
            <person name="Donnadieu C."/>
            <person name="Jouanno E."/>
            <person name="Lampietro C."/>
            <person name="Louis A."/>
            <person name="Herpin A."/>
            <person name="Echchiki A."/>
            <person name="Berthelot C."/>
            <person name="Parey E."/>
            <person name="Roest-Crollius H."/>
            <person name="Braasch I."/>
            <person name="Postlethwait J."/>
            <person name="Bobe J."/>
            <person name="Montfort J."/>
            <person name="Bouchez O."/>
            <person name="Begum T."/>
            <person name="Mejri S."/>
            <person name="Adams A."/>
            <person name="Chen W.-J."/>
            <person name="Guiguen Y."/>
        </authorList>
    </citation>
    <scope>NUCLEOTIDE SEQUENCE</scope>
    <source>
        <strain evidence="7">YG-15Mar2019-1</strain>
        <tissue evidence="7">Brain</tissue>
    </source>
</reference>
<organism evidence="7 8">
    <name type="scientific">Megalops atlanticus</name>
    <name type="common">Tarpon</name>
    <name type="synonym">Clupea gigantea</name>
    <dbReference type="NCBI Taxonomy" id="7932"/>
    <lineage>
        <taxon>Eukaryota</taxon>
        <taxon>Metazoa</taxon>
        <taxon>Chordata</taxon>
        <taxon>Craniata</taxon>
        <taxon>Vertebrata</taxon>
        <taxon>Euteleostomi</taxon>
        <taxon>Actinopterygii</taxon>
        <taxon>Neopterygii</taxon>
        <taxon>Teleostei</taxon>
        <taxon>Elopiformes</taxon>
        <taxon>Megalopidae</taxon>
        <taxon>Megalops</taxon>
    </lineage>
</organism>
<sequence length="264" mass="30015">MGISDEADRSLFVGNLDPKVTEELLFELFLQAGPLIKVRIPKDSDGKPKHFGFVNFKHEVSVLYAMNLFNGTRLFGRPLKIQFRSGSSHLNADGSSPGNAQIPSPVNSPTQRSSYDRAVDQMSSPSCSPPQLLQRSFSSPDNLQRQVLMNNMWQLQRPNSGMPVGFHHHQGSQLYLQGGGSGNLSYSSPWQQDSLQQRGHRHPYQQESGSYRSRDQHFSDTGSDRHNRGQRGEHYHLDDRSGSRSRDFQERSRDGSREGRWRRY</sequence>
<evidence type="ECO:0000256" key="1">
    <source>
        <dbReference type="ARBA" id="ARBA00004642"/>
    </source>
</evidence>
<dbReference type="GO" id="GO:0003727">
    <property type="term" value="F:single-stranded RNA binding"/>
    <property type="evidence" value="ECO:0007669"/>
    <property type="project" value="TreeGrafter"/>
</dbReference>
<evidence type="ECO:0000259" key="6">
    <source>
        <dbReference type="PROSITE" id="PS50102"/>
    </source>
</evidence>
<dbReference type="Proteomes" id="UP001046870">
    <property type="component" value="Chromosome 9"/>
</dbReference>
<keyword evidence="3" id="KW-0539">Nucleus</keyword>
<dbReference type="PROSITE" id="PS50102">
    <property type="entry name" value="RRM"/>
    <property type="match status" value="1"/>
</dbReference>
<feature type="compositionally biased region" description="Basic and acidic residues" evidence="5">
    <location>
        <begin position="212"/>
        <end position="264"/>
    </location>
</feature>
<dbReference type="InterPro" id="IPR000504">
    <property type="entry name" value="RRM_dom"/>
</dbReference>
<dbReference type="GO" id="GO:0005654">
    <property type="term" value="C:nucleoplasm"/>
    <property type="evidence" value="ECO:0007669"/>
    <property type="project" value="UniProtKB-SubCell"/>
</dbReference>
<accession>A0A9D3Q1A5</accession>
<dbReference type="AlphaFoldDB" id="A0A9D3Q1A5"/>
<keyword evidence="8" id="KW-1185">Reference proteome</keyword>
<gene>
    <name evidence="7" type="ORF">MATL_G00114460</name>
</gene>
<keyword evidence="2 4" id="KW-0694">RNA-binding</keyword>
<dbReference type="Gene3D" id="3.30.70.330">
    <property type="match status" value="1"/>
</dbReference>
<evidence type="ECO:0000256" key="2">
    <source>
        <dbReference type="ARBA" id="ARBA00022884"/>
    </source>
</evidence>
<feature type="domain" description="RRM" evidence="6">
    <location>
        <begin position="9"/>
        <end position="86"/>
    </location>
</feature>
<evidence type="ECO:0000313" key="8">
    <source>
        <dbReference type="Proteomes" id="UP001046870"/>
    </source>
</evidence>
<dbReference type="InterPro" id="IPR052285">
    <property type="entry name" value="NEXT_complex_subunit"/>
</dbReference>
<feature type="region of interest" description="Disordered" evidence="5">
    <location>
        <begin position="185"/>
        <end position="264"/>
    </location>
</feature>
<dbReference type="EMBL" id="JAFDVH010000009">
    <property type="protein sequence ID" value="KAG7470496.1"/>
    <property type="molecule type" value="Genomic_DNA"/>
</dbReference>
<dbReference type="GO" id="GO:0000381">
    <property type="term" value="P:regulation of alternative mRNA splicing, via spliceosome"/>
    <property type="evidence" value="ECO:0007669"/>
    <property type="project" value="TreeGrafter"/>
</dbReference>
<evidence type="ECO:0000256" key="3">
    <source>
        <dbReference type="ARBA" id="ARBA00023242"/>
    </source>
</evidence>
<evidence type="ECO:0000313" key="7">
    <source>
        <dbReference type="EMBL" id="KAG7470496.1"/>
    </source>
</evidence>
<proteinExistence type="predicted"/>
<dbReference type="Pfam" id="PF00076">
    <property type="entry name" value="RRM_1"/>
    <property type="match status" value="1"/>
</dbReference>
<dbReference type="SUPFAM" id="SSF54928">
    <property type="entry name" value="RNA-binding domain, RBD"/>
    <property type="match status" value="1"/>
</dbReference>
<name>A0A9D3Q1A5_MEGAT</name>
<dbReference type="InterPro" id="IPR035979">
    <property type="entry name" value="RBD_domain_sf"/>
</dbReference>
<feature type="compositionally biased region" description="Polar residues" evidence="5">
    <location>
        <begin position="88"/>
        <end position="113"/>
    </location>
</feature>
<evidence type="ECO:0000256" key="5">
    <source>
        <dbReference type="SAM" id="MobiDB-lite"/>
    </source>
</evidence>
<protein>
    <recommendedName>
        <fullName evidence="6">RRM domain-containing protein</fullName>
    </recommendedName>
</protein>